<name>A0A2N6MNS6_9CYAN</name>
<evidence type="ECO:0000256" key="1">
    <source>
        <dbReference type="ARBA" id="ARBA00004196"/>
    </source>
</evidence>
<evidence type="ECO:0000313" key="6">
    <source>
        <dbReference type="EMBL" id="PMB48372.1"/>
    </source>
</evidence>
<gene>
    <name evidence="6" type="ORF">CEN41_01210</name>
</gene>
<feature type="signal peptide" evidence="5">
    <location>
        <begin position="1"/>
        <end position="25"/>
    </location>
</feature>
<evidence type="ECO:0000256" key="5">
    <source>
        <dbReference type="SAM" id="SignalP"/>
    </source>
</evidence>
<comment type="caution">
    <text evidence="6">The sequence shown here is derived from an EMBL/GenBank/DDBJ whole genome shotgun (WGS) entry which is preliminary data.</text>
</comment>
<dbReference type="PANTHER" id="PTHR43649:SF31">
    <property type="entry name" value="SN-GLYCEROL-3-PHOSPHATE-BINDING PERIPLASMIC PROTEIN UGPB"/>
    <property type="match status" value="1"/>
</dbReference>
<evidence type="ECO:0000256" key="2">
    <source>
        <dbReference type="ARBA" id="ARBA00008520"/>
    </source>
</evidence>
<dbReference type="AlphaFoldDB" id="A0A2N6MNS6"/>
<evidence type="ECO:0000256" key="4">
    <source>
        <dbReference type="ARBA" id="ARBA00022729"/>
    </source>
</evidence>
<comment type="subcellular location">
    <subcellularLocation>
        <location evidence="1">Cell envelope</location>
    </subcellularLocation>
</comment>
<dbReference type="CDD" id="cd13585">
    <property type="entry name" value="PBP2_TMBP_like"/>
    <property type="match status" value="1"/>
</dbReference>
<organism evidence="6 7">
    <name type="scientific">Fischerella thermalis CCMEE 5330</name>
    <dbReference type="NCBI Taxonomy" id="2019670"/>
    <lineage>
        <taxon>Bacteria</taxon>
        <taxon>Bacillati</taxon>
        <taxon>Cyanobacteriota</taxon>
        <taxon>Cyanophyceae</taxon>
        <taxon>Nostocales</taxon>
        <taxon>Hapalosiphonaceae</taxon>
        <taxon>Fischerella</taxon>
    </lineage>
</organism>
<sequence length="427" mass="45558">MLKARKLVLAVVATATLVAPFVAQAQGEITLRWRTRPDNQAEIDVYTAASQAIDAEWQEVTLIYEPGGSETAGYQDVLISEIEAGTAPDVFWIPGTDIARFAKAGLILNLADLAAADPDFDVNDFYAGPMEFLTTSIEDGVPALWGLPRDVSAFALYFNADLFEEAGLPLPGGDDWDWDRFNEAVEEIASLSPSTYGFGMNAWWANWGYFVNAAGSGFFNEDLTACGLNNEATVVGLEAARALFAAGTAVPWGTDAEPLFLAGEVGMFMNGRWATPGAIANANFNWNVAPLPIGPSGEPTNWLFWGAYVVNAKTAHPEEAWELVTRLTSAEIQGQIAALGANIPSRQTQDAIDLFLASLPGSGVNNQAFIDGTTASDVRTEAPLFNGNWPAIDAAYGQGVTAVFNGTLSAQEFADTICDAVAAEFDN</sequence>
<dbReference type="InterPro" id="IPR050490">
    <property type="entry name" value="Bact_solute-bd_prot1"/>
</dbReference>
<evidence type="ECO:0000313" key="7">
    <source>
        <dbReference type="Proteomes" id="UP000234966"/>
    </source>
</evidence>
<dbReference type="InterPro" id="IPR006059">
    <property type="entry name" value="SBP"/>
</dbReference>
<dbReference type="Gene3D" id="3.40.190.10">
    <property type="entry name" value="Periplasmic binding protein-like II"/>
    <property type="match status" value="1"/>
</dbReference>
<reference evidence="6 7" key="1">
    <citation type="submission" date="2017-07" db="EMBL/GenBank/DDBJ databases">
        <title>Genomes of Fischerella (Mastigocladus) sp. strains.</title>
        <authorList>
            <person name="Miller S.R."/>
        </authorList>
    </citation>
    <scope>NUCLEOTIDE SEQUENCE [LARGE SCALE GENOMIC DNA]</scope>
    <source>
        <strain evidence="6 7">CCMEE 5330</strain>
    </source>
</reference>
<dbReference type="PANTHER" id="PTHR43649">
    <property type="entry name" value="ARABINOSE-BINDING PROTEIN-RELATED"/>
    <property type="match status" value="1"/>
</dbReference>
<protein>
    <submittedName>
        <fullName evidence="6">ABC transporter substrate-binding protein</fullName>
    </submittedName>
</protein>
<proteinExistence type="inferred from homology"/>
<accession>A0A2N6MNS6</accession>
<keyword evidence="3" id="KW-0813">Transport</keyword>
<dbReference type="Pfam" id="PF01547">
    <property type="entry name" value="SBP_bac_1"/>
    <property type="match status" value="1"/>
</dbReference>
<keyword evidence="4 5" id="KW-0732">Signal</keyword>
<dbReference type="SUPFAM" id="SSF53850">
    <property type="entry name" value="Periplasmic binding protein-like II"/>
    <property type="match status" value="1"/>
</dbReference>
<dbReference type="EMBL" id="NMQI01000029">
    <property type="protein sequence ID" value="PMB48372.1"/>
    <property type="molecule type" value="Genomic_DNA"/>
</dbReference>
<comment type="similarity">
    <text evidence="2">Belongs to the bacterial solute-binding protein 1 family.</text>
</comment>
<evidence type="ECO:0000256" key="3">
    <source>
        <dbReference type="ARBA" id="ARBA00022448"/>
    </source>
</evidence>
<dbReference type="Proteomes" id="UP000234966">
    <property type="component" value="Unassembled WGS sequence"/>
</dbReference>
<feature type="chain" id="PRO_5014982862" evidence="5">
    <location>
        <begin position="26"/>
        <end position="427"/>
    </location>
</feature>
<dbReference type="GO" id="GO:0030313">
    <property type="term" value="C:cell envelope"/>
    <property type="evidence" value="ECO:0007669"/>
    <property type="project" value="UniProtKB-SubCell"/>
</dbReference>